<protein>
    <submittedName>
        <fullName evidence="1">Uncharacterized protein</fullName>
    </submittedName>
</protein>
<sequence length="644" mass="70908">MSDGSAIFDPQRDFRLPAHMHQAHDLVLTVERDLASIKQWPLVLDEALRAVSPGGILVVRLSQSAVLSVFQFANFVEKWTRGAFEMLDQVNDGGQFVFALRLTHEQRRPASVETWSFGLVTDGRKPASVKRFVDSVVALDGAGSARHELLICGPRSVLDDLGEQAGLLKLVEQPEAFSDRGWITRKKNLLVQASSHENVLIAHDRYTVTPSFAAQMDRFGGDFDVVVPRQETVDGLPMPDWVMLSDPLNWATPGWLEYGDYHPYVYINGGVIIAKRDLLAEVRWSEMLFWAQAEDVELTRRLEDRGVTARLGRNIRLLSETPRGGFLEGFERLPWLDAAYAQSGKPTWQSRVPLAASGVMVSEAAALEPDMPVLLDGVDALTDALEAGVVLLSAWARVGGGLSWTAEADPEFSFKLAYPISEATLSLKLASAAHANRIAAVRINSVRCTAIQQSGEWLDVVIPREAMTASAITHVWLERVDERPIVLCSLSLKTEPDRDGYGMDRPLRFGLGDPDMDLLKRGWHAPESWGAWSAAAKSEFILTLGRASSRSLKGRLQIQAFCPPGIPEQVVTLLVDREPVGSWIFSEGQGAREVDFLTPIPAPNGRMRFSFVVSRTTSPKAAGIADDHRQLGVGLMSLTLTDEG</sequence>
<keyword evidence="2" id="KW-1185">Reference proteome</keyword>
<reference evidence="1" key="1">
    <citation type="submission" date="2023-03" db="EMBL/GenBank/DDBJ databases">
        <title>Genome sequence of Brevundimonas nasdae SJTX8.</title>
        <authorList>
            <person name="Liang R."/>
        </authorList>
    </citation>
    <scope>NUCLEOTIDE SEQUENCE</scope>
    <source>
        <strain evidence="1">X8</strain>
    </source>
</reference>
<dbReference type="EMBL" id="CP119180">
    <property type="protein sequence ID" value="WOB78893.1"/>
    <property type="molecule type" value="Genomic_DNA"/>
</dbReference>
<evidence type="ECO:0000313" key="2">
    <source>
        <dbReference type="Proteomes" id="UP001302493"/>
    </source>
</evidence>
<dbReference type="Proteomes" id="UP001302493">
    <property type="component" value="Chromosome"/>
</dbReference>
<name>A0ACD4VLN7_9CAUL</name>
<evidence type="ECO:0000313" key="1">
    <source>
        <dbReference type="EMBL" id="WOB78893.1"/>
    </source>
</evidence>
<accession>A0ACD4VLN7</accession>
<organism evidence="1 2">
    <name type="scientific">Brevundimonas nasdae</name>
    <dbReference type="NCBI Taxonomy" id="172043"/>
    <lineage>
        <taxon>Bacteria</taxon>
        <taxon>Pseudomonadati</taxon>
        <taxon>Pseudomonadota</taxon>
        <taxon>Alphaproteobacteria</taxon>
        <taxon>Caulobacterales</taxon>
        <taxon>Caulobacteraceae</taxon>
        <taxon>Brevundimonas</taxon>
    </lineage>
</organism>
<gene>
    <name evidence="1" type="ORF">PZA08_01650</name>
</gene>
<proteinExistence type="predicted"/>